<evidence type="ECO:0000313" key="1">
    <source>
        <dbReference type="EMBL" id="GFQ77308.1"/>
    </source>
</evidence>
<gene>
    <name evidence="1" type="ORF">TNCT_580051</name>
</gene>
<evidence type="ECO:0000313" key="2">
    <source>
        <dbReference type="Proteomes" id="UP000887116"/>
    </source>
</evidence>
<keyword evidence="2" id="KW-1185">Reference proteome</keyword>
<dbReference type="EMBL" id="BMAO01011866">
    <property type="protein sequence ID" value="GFQ77308.1"/>
    <property type="molecule type" value="Genomic_DNA"/>
</dbReference>
<name>A0A8X6G987_TRICU</name>
<protein>
    <submittedName>
        <fullName evidence="1">Uncharacterized protein</fullName>
    </submittedName>
</protein>
<dbReference type="Proteomes" id="UP000887116">
    <property type="component" value="Unassembled WGS sequence"/>
</dbReference>
<dbReference type="AlphaFoldDB" id="A0A8X6G987"/>
<reference evidence="1" key="1">
    <citation type="submission" date="2020-07" db="EMBL/GenBank/DDBJ databases">
        <title>Multicomponent nature underlies the extraordinary mechanical properties of spider dragline silk.</title>
        <authorList>
            <person name="Kono N."/>
            <person name="Nakamura H."/>
            <person name="Mori M."/>
            <person name="Yoshida Y."/>
            <person name="Ohtoshi R."/>
            <person name="Malay A.D."/>
            <person name="Moran D.A.P."/>
            <person name="Tomita M."/>
            <person name="Numata K."/>
            <person name="Arakawa K."/>
        </authorList>
    </citation>
    <scope>NUCLEOTIDE SEQUENCE</scope>
</reference>
<sequence>MLHEFALPAETNTLDPIIYLEHRENNSKIEELIINPVQNYNLRDDTLNENGDMEISSNVSDISISDDIEKANLFLEAVEKVKILKEYSTFKFSSLTPVPCERTNCFINITKRISS</sequence>
<accession>A0A8X6G987</accession>
<comment type="caution">
    <text evidence="1">The sequence shown here is derived from an EMBL/GenBank/DDBJ whole genome shotgun (WGS) entry which is preliminary data.</text>
</comment>
<organism evidence="1 2">
    <name type="scientific">Trichonephila clavata</name>
    <name type="common">Joro spider</name>
    <name type="synonym">Nephila clavata</name>
    <dbReference type="NCBI Taxonomy" id="2740835"/>
    <lineage>
        <taxon>Eukaryota</taxon>
        <taxon>Metazoa</taxon>
        <taxon>Ecdysozoa</taxon>
        <taxon>Arthropoda</taxon>
        <taxon>Chelicerata</taxon>
        <taxon>Arachnida</taxon>
        <taxon>Araneae</taxon>
        <taxon>Araneomorphae</taxon>
        <taxon>Entelegynae</taxon>
        <taxon>Araneoidea</taxon>
        <taxon>Nephilidae</taxon>
        <taxon>Trichonephila</taxon>
    </lineage>
</organism>
<proteinExistence type="predicted"/>